<sequence>SIPEVSSFECYPEWSAWSKCDKCDEIGQRKRVGECRLQRFVKAKMKTHTPGQPAMIPPGYDLLSSRATPDMYYGVYWGRFQGLIGHELDLNWIQITRSDDLIMGITLIADKRLGLGKGLLSFHC</sequence>
<proteinExistence type="predicted"/>
<protein>
    <submittedName>
        <fullName evidence="1">Uncharacterized protein</fullName>
    </submittedName>
</protein>
<dbReference type="AlphaFoldDB" id="A0A8X7BZE4"/>
<evidence type="ECO:0000313" key="1">
    <source>
        <dbReference type="EMBL" id="GFY48272.1"/>
    </source>
</evidence>
<dbReference type="OrthoDB" id="6433755at2759"/>
<organism evidence="1 2">
    <name type="scientific">Trichonephila inaurata madagascariensis</name>
    <dbReference type="NCBI Taxonomy" id="2747483"/>
    <lineage>
        <taxon>Eukaryota</taxon>
        <taxon>Metazoa</taxon>
        <taxon>Ecdysozoa</taxon>
        <taxon>Arthropoda</taxon>
        <taxon>Chelicerata</taxon>
        <taxon>Arachnida</taxon>
        <taxon>Araneae</taxon>
        <taxon>Araneomorphae</taxon>
        <taxon>Entelegynae</taxon>
        <taxon>Araneoidea</taxon>
        <taxon>Nephilidae</taxon>
        <taxon>Trichonephila</taxon>
        <taxon>Trichonephila inaurata</taxon>
    </lineage>
</organism>
<comment type="caution">
    <text evidence="1">The sequence shown here is derived from an EMBL/GenBank/DDBJ whole genome shotgun (WGS) entry which is preliminary data.</text>
</comment>
<name>A0A8X7BZE4_9ARAC</name>
<feature type="non-terminal residue" evidence="1">
    <location>
        <position position="1"/>
    </location>
</feature>
<evidence type="ECO:0000313" key="2">
    <source>
        <dbReference type="Proteomes" id="UP000886998"/>
    </source>
</evidence>
<keyword evidence="2" id="KW-1185">Reference proteome</keyword>
<gene>
    <name evidence="1" type="ORF">TNIN_332211</name>
</gene>
<dbReference type="EMBL" id="BMAV01006371">
    <property type="protein sequence ID" value="GFY48272.1"/>
    <property type="molecule type" value="Genomic_DNA"/>
</dbReference>
<accession>A0A8X7BZE4</accession>
<dbReference type="Proteomes" id="UP000886998">
    <property type="component" value="Unassembled WGS sequence"/>
</dbReference>
<reference evidence="1" key="1">
    <citation type="submission" date="2020-08" db="EMBL/GenBank/DDBJ databases">
        <title>Multicomponent nature underlies the extraordinary mechanical properties of spider dragline silk.</title>
        <authorList>
            <person name="Kono N."/>
            <person name="Nakamura H."/>
            <person name="Mori M."/>
            <person name="Yoshida Y."/>
            <person name="Ohtoshi R."/>
            <person name="Malay A.D."/>
            <person name="Moran D.A.P."/>
            <person name="Tomita M."/>
            <person name="Numata K."/>
            <person name="Arakawa K."/>
        </authorList>
    </citation>
    <scope>NUCLEOTIDE SEQUENCE</scope>
</reference>